<keyword evidence="9" id="KW-0325">Glycoprotein</keyword>
<evidence type="ECO:0000313" key="12">
    <source>
        <dbReference type="RefSeq" id="XP_035668537.1"/>
    </source>
</evidence>
<dbReference type="PANTHER" id="PTHR14647">
    <property type="entry name" value="GALACTOSE-3-O-SULFOTRANSFERASE"/>
    <property type="match status" value="1"/>
</dbReference>
<gene>
    <name evidence="12" type="primary">LOC118410808</name>
</gene>
<dbReference type="GO" id="GO:0001733">
    <property type="term" value="F:galactosylceramide sulfotransferase activity"/>
    <property type="evidence" value="ECO:0007669"/>
    <property type="project" value="InterPro"/>
</dbReference>
<accession>A0A9J7MIE7</accession>
<proteinExistence type="inferred from homology"/>
<feature type="transmembrane region" description="Helical" evidence="10">
    <location>
        <begin position="37"/>
        <end position="58"/>
    </location>
</feature>
<keyword evidence="4 10" id="KW-0812">Transmembrane</keyword>
<dbReference type="PANTHER" id="PTHR14647:SF87">
    <property type="entry name" value="PUTATIVE-RELATED"/>
    <property type="match status" value="1"/>
</dbReference>
<keyword evidence="6 10" id="KW-1133">Transmembrane helix</keyword>
<evidence type="ECO:0000256" key="10">
    <source>
        <dbReference type="SAM" id="Phobius"/>
    </source>
</evidence>
<keyword evidence="11" id="KW-1185">Reference proteome</keyword>
<evidence type="ECO:0000256" key="4">
    <source>
        <dbReference type="ARBA" id="ARBA00022692"/>
    </source>
</evidence>
<dbReference type="InterPro" id="IPR027417">
    <property type="entry name" value="P-loop_NTPase"/>
</dbReference>
<dbReference type="GO" id="GO:0000139">
    <property type="term" value="C:Golgi membrane"/>
    <property type="evidence" value="ECO:0007669"/>
    <property type="project" value="UniProtKB-SubCell"/>
</dbReference>
<keyword evidence="5" id="KW-0735">Signal-anchor</keyword>
<reference evidence="12" key="2">
    <citation type="submission" date="2025-08" db="UniProtKB">
        <authorList>
            <consortium name="RefSeq"/>
        </authorList>
    </citation>
    <scope>IDENTIFICATION</scope>
    <source>
        <strain evidence="12">S238N-H82</strain>
        <tissue evidence="12">Testes</tissue>
    </source>
</reference>
<dbReference type="Pfam" id="PF06990">
    <property type="entry name" value="Gal-3-0_sulfotr"/>
    <property type="match status" value="1"/>
</dbReference>
<organism evidence="11 12">
    <name type="scientific">Branchiostoma floridae</name>
    <name type="common">Florida lancelet</name>
    <name type="synonym">Amphioxus</name>
    <dbReference type="NCBI Taxonomy" id="7739"/>
    <lineage>
        <taxon>Eukaryota</taxon>
        <taxon>Metazoa</taxon>
        <taxon>Chordata</taxon>
        <taxon>Cephalochordata</taxon>
        <taxon>Leptocardii</taxon>
        <taxon>Amphioxiformes</taxon>
        <taxon>Branchiostomatidae</taxon>
        <taxon>Branchiostoma</taxon>
    </lineage>
</organism>
<evidence type="ECO:0000256" key="6">
    <source>
        <dbReference type="ARBA" id="ARBA00022989"/>
    </source>
</evidence>
<comment type="similarity">
    <text evidence="2">Belongs to the galactose-3-O-sulfotransferase family.</text>
</comment>
<dbReference type="KEGG" id="bfo:118410808"/>
<evidence type="ECO:0000256" key="1">
    <source>
        <dbReference type="ARBA" id="ARBA00004323"/>
    </source>
</evidence>
<keyword evidence="3" id="KW-0808">Transferase</keyword>
<name>A0A9J7MIE7_BRAFL</name>
<dbReference type="GO" id="GO:0008146">
    <property type="term" value="F:sulfotransferase activity"/>
    <property type="evidence" value="ECO:0000318"/>
    <property type="project" value="GO_Central"/>
</dbReference>
<dbReference type="Gene3D" id="3.40.50.300">
    <property type="entry name" value="P-loop containing nucleotide triphosphate hydrolases"/>
    <property type="match status" value="1"/>
</dbReference>
<evidence type="ECO:0000256" key="8">
    <source>
        <dbReference type="ARBA" id="ARBA00023136"/>
    </source>
</evidence>
<keyword evidence="7" id="KW-0333">Golgi apparatus</keyword>
<reference evidence="11" key="1">
    <citation type="journal article" date="2020" name="Nat. Ecol. Evol.">
        <title>Deeply conserved synteny resolves early events in vertebrate evolution.</title>
        <authorList>
            <person name="Simakov O."/>
            <person name="Marletaz F."/>
            <person name="Yue J.X."/>
            <person name="O'Connell B."/>
            <person name="Jenkins J."/>
            <person name="Brandt A."/>
            <person name="Calef R."/>
            <person name="Tung C.H."/>
            <person name="Huang T.K."/>
            <person name="Schmutz J."/>
            <person name="Satoh N."/>
            <person name="Yu J.K."/>
            <person name="Putnam N.H."/>
            <person name="Green R.E."/>
            <person name="Rokhsar D.S."/>
        </authorList>
    </citation>
    <scope>NUCLEOTIDE SEQUENCE [LARGE SCALE GENOMIC DNA]</scope>
    <source>
        <strain evidence="11">S238N-H82</strain>
    </source>
</reference>
<dbReference type="RefSeq" id="XP_035668537.1">
    <property type="nucleotide sequence ID" value="XM_035812644.1"/>
</dbReference>
<evidence type="ECO:0000256" key="7">
    <source>
        <dbReference type="ARBA" id="ARBA00023034"/>
    </source>
</evidence>
<evidence type="ECO:0000256" key="9">
    <source>
        <dbReference type="ARBA" id="ARBA00023180"/>
    </source>
</evidence>
<protein>
    <submittedName>
        <fullName evidence="12">Galactose-3-O-sulfotransferase 2-like isoform X1</fullName>
    </submittedName>
</protein>
<evidence type="ECO:0000256" key="3">
    <source>
        <dbReference type="ARBA" id="ARBA00022679"/>
    </source>
</evidence>
<evidence type="ECO:0000313" key="11">
    <source>
        <dbReference type="Proteomes" id="UP000001554"/>
    </source>
</evidence>
<keyword evidence="8 10" id="KW-0472">Membrane</keyword>
<dbReference type="InterPro" id="IPR009729">
    <property type="entry name" value="Gal-3-0_sulfotransfrase"/>
</dbReference>
<dbReference type="OMA" id="WRTWPRY"/>
<sequence length="476" mass="56383">MWRTWPRYRCRLRRMAAIRLTSGIVNVEYSMPTRKKITPWTITLATVVVLLALSFIAMNMIEGRLTTLYTPQHHKMQISFCRIPAEGRQENKRATNDTRNTCSRPQQKYIFIAPHKVGASTTCTIFQRYAISRKLPMMIPVEGNILSWGVSPTEEEYIHTPDEQYDALMNHFTYNKTWLRSKFPANTAYISIIRDPSKQLRSAMNYYFLPKLLKIKSNNPFKTFLENPWKYQNLSEVHYEGFNVTWDPTRNFMSFDLGYPAEAAEDMERARRYVSELQADFTLVMLLDYFDESYVLLKRLMCWELRDILYVTKNNRSYSFKEYTPSEKELEELRRWKAVDYLLYDTFNKSLWEKIAAQGPDFYEEVEFLKDVNGRVNTYCKERQKETPNLVVETSKWNPSMFEVDADFCRVLQAKVRELLAPFQKENGSRRMLVSEKINMKAYISGQPTFKYDSEQKKYLDRLENSRMSNKTGSKN</sequence>
<dbReference type="Proteomes" id="UP000001554">
    <property type="component" value="Chromosome 1"/>
</dbReference>
<dbReference type="GO" id="GO:0009247">
    <property type="term" value="P:glycolipid biosynthetic process"/>
    <property type="evidence" value="ECO:0007669"/>
    <property type="project" value="InterPro"/>
</dbReference>
<dbReference type="OrthoDB" id="514299at2759"/>
<evidence type="ECO:0000256" key="2">
    <source>
        <dbReference type="ARBA" id="ARBA00008124"/>
    </source>
</evidence>
<comment type="subcellular location">
    <subcellularLocation>
        <location evidence="1">Golgi apparatus membrane</location>
        <topology evidence="1">Single-pass type II membrane protein</topology>
    </subcellularLocation>
</comment>
<dbReference type="GeneID" id="118410808"/>
<evidence type="ECO:0000256" key="5">
    <source>
        <dbReference type="ARBA" id="ARBA00022968"/>
    </source>
</evidence>
<dbReference type="AlphaFoldDB" id="A0A9J7MIE7"/>